<accession>A0A448XGL3</accession>
<gene>
    <name evidence="8" type="ORF">PXEA_LOCUS29610</name>
</gene>
<reference evidence="8" key="1">
    <citation type="submission" date="2018-11" db="EMBL/GenBank/DDBJ databases">
        <authorList>
            <consortium name="Pathogen Informatics"/>
        </authorList>
    </citation>
    <scope>NUCLEOTIDE SEQUENCE</scope>
</reference>
<evidence type="ECO:0000256" key="7">
    <source>
        <dbReference type="SAM" id="MobiDB-lite"/>
    </source>
</evidence>
<name>A0A448XGL3_9PLAT</name>
<sequence length="136" mass="14580">MASLAAQARGVRLFWVGLVLSPLIWLLFTFSALLSLRLRWLLVCILAEGLSCANLYGYLRCQLAAGESAVNSTSGTGESGLTESWQLSLASQAIRQLRTVLLPNKSDSINKMSIPQDLATGIPQPNSSESSVPSTI</sequence>
<feature type="transmembrane region" description="Helical" evidence="6">
    <location>
        <begin position="12"/>
        <end position="34"/>
    </location>
</feature>
<evidence type="ECO:0000313" key="9">
    <source>
        <dbReference type="Proteomes" id="UP000784294"/>
    </source>
</evidence>
<organism evidence="8 9">
    <name type="scientific">Protopolystoma xenopodis</name>
    <dbReference type="NCBI Taxonomy" id="117903"/>
    <lineage>
        <taxon>Eukaryota</taxon>
        <taxon>Metazoa</taxon>
        <taxon>Spiralia</taxon>
        <taxon>Lophotrochozoa</taxon>
        <taxon>Platyhelminthes</taxon>
        <taxon>Monogenea</taxon>
        <taxon>Polyopisthocotylea</taxon>
        <taxon>Polystomatidea</taxon>
        <taxon>Polystomatidae</taxon>
        <taxon>Protopolystoma</taxon>
    </lineage>
</organism>
<dbReference type="GO" id="GO:0016192">
    <property type="term" value="P:vesicle-mediated transport"/>
    <property type="evidence" value="ECO:0007669"/>
    <property type="project" value="TreeGrafter"/>
</dbReference>
<proteinExistence type="inferred from homology"/>
<dbReference type="InterPro" id="IPR008564">
    <property type="entry name" value="TVP23-like"/>
</dbReference>
<dbReference type="AlphaFoldDB" id="A0A448XGL3"/>
<evidence type="ECO:0000256" key="3">
    <source>
        <dbReference type="ARBA" id="ARBA00022692"/>
    </source>
</evidence>
<keyword evidence="3 6" id="KW-0812">Transmembrane</keyword>
<dbReference type="GO" id="GO:0009306">
    <property type="term" value="P:protein secretion"/>
    <property type="evidence" value="ECO:0007669"/>
    <property type="project" value="TreeGrafter"/>
</dbReference>
<feature type="region of interest" description="Disordered" evidence="7">
    <location>
        <begin position="116"/>
        <end position="136"/>
    </location>
</feature>
<evidence type="ECO:0000256" key="5">
    <source>
        <dbReference type="ARBA" id="ARBA00023136"/>
    </source>
</evidence>
<evidence type="ECO:0000256" key="2">
    <source>
        <dbReference type="ARBA" id="ARBA00005467"/>
    </source>
</evidence>
<dbReference type="PANTHER" id="PTHR13019:SF25">
    <property type="entry name" value="GOLGI APPARATUS MEMBRANE PROTEIN TVP23 HOMOLOG"/>
    <property type="match status" value="1"/>
</dbReference>
<evidence type="ECO:0000256" key="1">
    <source>
        <dbReference type="ARBA" id="ARBA00004141"/>
    </source>
</evidence>
<dbReference type="OrthoDB" id="2151161at2759"/>
<dbReference type="Pfam" id="PF05832">
    <property type="entry name" value="DUF846"/>
    <property type="match status" value="1"/>
</dbReference>
<evidence type="ECO:0000313" key="8">
    <source>
        <dbReference type="EMBL" id="VEL36170.1"/>
    </source>
</evidence>
<evidence type="ECO:0000256" key="6">
    <source>
        <dbReference type="RuleBase" id="RU361206"/>
    </source>
</evidence>
<dbReference type="Proteomes" id="UP000784294">
    <property type="component" value="Unassembled WGS sequence"/>
</dbReference>
<keyword evidence="9" id="KW-1185">Reference proteome</keyword>
<keyword evidence="4 6" id="KW-1133">Transmembrane helix</keyword>
<evidence type="ECO:0000256" key="4">
    <source>
        <dbReference type="ARBA" id="ARBA00022989"/>
    </source>
</evidence>
<feature type="compositionally biased region" description="Polar residues" evidence="7">
    <location>
        <begin position="123"/>
        <end position="136"/>
    </location>
</feature>
<dbReference type="PANTHER" id="PTHR13019">
    <property type="entry name" value="GOLGI APPARATUS MEMBRANE PROTEIN TVP23"/>
    <property type="match status" value="1"/>
</dbReference>
<comment type="caution">
    <text evidence="6">Lacks conserved residue(s) required for the propagation of feature annotation.</text>
</comment>
<comment type="similarity">
    <text evidence="2 6">Belongs to the TVP23 family.</text>
</comment>
<keyword evidence="5 6" id="KW-0472">Membrane</keyword>
<protein>
    <recommendedName>
        <fullName evidence="6">Golgi apparatus membrane protein TVP23 homolog</fullName>
    </recommendedName>
</protein>
<comment type="subcellular location">
    <subcellularLocation>
        <location evidence="1 6">Membrane</location>
        <topology evidence="1 6">Multi-pass membrane protein</topology>
    </subcellularLocation>
</comment>
<dbReference type="GO" id="GO:0000139">
    <property type="term" value="C:Golgi membrane"/>
    <property type="evidence" value="ECO:0007669"/>
    <property type="project" value="TreeGrafter"/>
</dbReference>
<dbReference type="EMBL" id="CAAALY010251576">
    <property type="protein sequence ID" value="VEL36170.1"/>
    <property type="molecule type" value="Genomic_DNA"/>
</dbReference>
<comment type="caution">
    <text evidence="8">The sequence shown here is derived from an EMBL/GenBank/DDBJ whole genome shotgun (WGS) entry which is preliminary data.</text>
</comment>